<dbReference type="AlphaFoldDB" id="T2J6L2"/>
<dbReference type="SUPFAM" id="SSF56784">
    <property type="entry name" value="HAD-like"/>
    <property type="match status" value="1"/>
</dbReference>
<sequence>MTEVKALIFDVDGTLAETERDGHRIAFNRAFSEADLNWYWSGSLYGELLEISGGKERIRYYLQQYHPDIKENLETLIPQLHQAKTTHYRDLLSSGEIKLRPGVKRLIEEAYQEGIRLAIATTSALPNALALLEKHLNPQWFEVIAAGDIVPNKKPAPDIYNYVLEKMNLKPEECLVFEDSFHGLQAASQANLKTVITVHDYTKNQDFSLASLVLNHLGELHNNFTVIKGNLTNKGYFDLELAKLLI</sequence>
<dbReference type="SFLD" id="SFLDG01135">
    <property type="entry name" value="C1.5.6:_HAD__Beta-PGM__Phospha"/>
    <property type="match status" value="1"/>
</dbReference>
<dbReference type="CDD" id="cd07528">
    <property type="entry name" value="HAD_CbbY-like"/>
    <property type="match status" value="1"/>
</dbReference>
<dbReference type="InterPro" id="IPR036412">
    <property type="entry name" value="HAD-like_sf"/>
</dbReference>
<dbReference type="PANTHER" id="PTHR42896:SF2">
    <property type="entry name" value="CBBY-LIKE PROTEIN"/>
    <property type="match status" value="1"/>
</dbReference>
<dbReference type="PRINTS" id="PR00413">
    <property type="entry name" value="HADHALOGNASE"/>
</dbReference>
<dbReference type="InterPro" id="IPR023198">
    <property type="entry name" value="PGP-like_dom2"/>
</dbReference>
<gene>
    <name evidence="1" type="ORF">CWATWH0401_403</name>
</gene>
<dbReference type="InterPro" id="IPR006439">
    <property type="entry name" value="HAD-SF_hydro_IA"/>
</dbReference>
<dbReference type="Gene3D" id="1.10.150.240">
    <property type="entry name" value="Putative phosphatase, domain 2"/>
    <property type="match status" value="1"/>
</dbReference>
<dbReference type="PANTHER" id="PTHR42896">
    <property type="entry name" value="XYLULOSE-1,5-BISPHOSPHATE (XUBP) PHOSPHATASE"/>
    <property type="match status" value="1"/>
</dbReference>
<proteinExistence type="predicted"/>
<dbReference type="Proteomes" id="UP000018198">
    <property type="component" value="Unassembled WGS sequence"/>
</dbReference>
<comment type="caution">
    <text evidence="1">The sequence shown here is derived from an EMBL/GenBank/DDBJ whole genome shotgun (WGS) entry which is preliminary data.</text>
</comment>
<dbReference type="RefSeq" id="WP_021834598.1">
    <property type="nucleotide sequence ID" value="NZ_CAQM01000095.1"/>
</dbReference>
<dbReference type="SFLD" id="SFLDF00035">
    <property type="entry name" value="phosphoglycolate_phosphatase"/>
    <property type="match status" value="1"/>
</dbReference>
<dbReference type="GO" id="GO:0016787">
    <property type="term" value="F:hydrolase activity"/>
    <property type="evidence" value="ECO:0007669"/>
    <property type="project" value="InterPro"/>
</dbReference>
<organism evidence="1 2">
    <name type="scientific">Crocosphaera watsonii WH 0401</name>
    <dbReference type="NCBI Taxonomy" id="555881"/>
    <lineage>
        <taxon>Bacteria</taxon>
        <taxon>Bacillati</taxon>
        <taxon>Cyanobacteriota</taxon>
        <taxon>Cyanophyceae</taxon>
        <taxon>Oscillatoriophycideae</taxon>
        <taxon>Chroococcales</taxon>
        <taxon>Aphanothecaceae</taxon>
        <taxon>Crocosphaera</taxon>
    </lineage>
</organism>
<evidence type="ECO:0000313" key="1">
    <source>
        <dbReference type="EMBL" id="CCQ60142.1"/>
    </source>
</evidence>
<dbReference type="InterPro" id="IPR023214">
    <property type="entry name" value="HAD_sf"/>
</dbReference>
<dbReference type="Gene3D" id="3.40.50.1000">
    <property type="entry name" value="HAD superfamily/HAD-like"/>
    <property type="match status" value="1"/>
</dbReference>
<dbReference type="InterPro" id="IPR044999">
    <property type="entry name" value="CbbY-like"/>
</dbReference>
<dbReference type="EMBL" id="CAQM01000095">
    <property type="protein sequence ID" value="CCQ60142.1"/>
    <property type="molecule type" value="Genomic_DNA"/>
</dbReference>
<dbReference type="SFLD" id="SFLDG01129">
    <property type="entry name" value="C1.5:_HAD__Beta-PGM__Phosphata"/>
    <property type="match status" value="1"/>
</dbReference>
<protein>
    <submittedName>
        <fullName evidence="1">CbbY family protein</fullName>
    </submittedName>
</protein>
<dbReference type="Pfam" id="PF00702">
    <property type="entry name" value="Hydrolase"/>
    <property type="match status" value="1"/>
</dbReference>
<reference evidence="1 2" key="1">
    <citation type="submission" date="2013-01" db="EMBL/GenBank/DDBJ databases">
        <authorList>
            <person name="Bench S."/>
        </authorList>
    </citation>
    <scope>NUCLEOTIDE SEQUENCE [LARGE SCALE GENOMIC DNA]</scope>
    <source>
        <strain evidence="1 2">WH 0401</strain>
    </source>
</reference>
<evidence type="ECO:0000313" key="2">
    <source>
        <dbReference type="Proteomes" id="UP000018198"/>
    </source>
</evidence>
<name>T2J6L2_CROWT</name>
<accession>T2J6L2</accession>
<dbReference type="SFLD" id="SFLDS00003">
    <property type="entry name" value="Haloacid_Dehalogenase"/>
    <property type="match status" value="1"/>
</dbReference>
<dbReference type="NCBIfam" id="TIGR01509">
    <property type="entry name" value="HAD-SF-IA-v3"/>
    <property type="match status" value="1"/>
</dbReference>
<reference evidence="1 2" key="2">
    <citation type="submission" date="2013-09" db="EMBL/GenBank/DDBJ databases">
        <title>Whole genome comparison of six Crocosphaera watsonii strains with differing phenotypes.</title>
        <authorList>
            <person name="Bench S.R."/>
            <person name="Heller P."/>
            <person name="Frank I."/>
            <person name="Arciniega M."/>
            <person name="Shilova I.N."/>
            <person name="Zehr J.P."/>
        </authorList>
    </citation>
    <scope>NUCLEOTIDE SEQUENCE [LARGE SCALE GENOMIC DNA]</scope>
    <source>
        <strain evidence="1 2">WH 0401</strain>
    </source>
</reference>